<evidence type="ECO:0000313" key="2">
    <source>
        <dbReference type="Proteomes" id="UP000234271"/>
    </source>
</evidence>
<keyword evidence="2" id="KW-1185">Reference proteome</keyword>
<dbReference type="RefSeq" id="WP_161575438.1">
    <property type="nucleotide sequence ID" value="NZ_CP012373.2"/>
</dbReference>
<evidence type="ECO:0000313" key="1">
    <source>
        <dbReference type="EMBL" id="QGX04061.1"/>
    </source>
</evidence>
<gene>
    <name evidence="1" type="ORF">BLE401_18530</name>
</gene>
<dbReference type="EMBL" id="CP018889">
    <property type="protein sequence ID" value="QGX04061.1"/>
    <property type="molecule type" value="Genomic_DNA"/>
</dbReference>
<accession>A0A650GDR5</accession>
<organism evidence="1 2">
    <name type="scientific">Beggiatoa leptomitoformis</name>
    <dbReference type="NCBI Taxonomy" id="288004"/>
    <lineage>
        <taxon>Bacteria</taxon>
        <taxon>Pseudomonadati</taxon>
        <taxon>Pseudomonadota</taxon>
        <taxon>Gammaproteobacteria</taxon>
        <taxon>Thiotrichales</taxon>
        <taxon>Thiotrichaceae</taxon>
        <taxon>Beggiatoa</taxon>
    </lineage>
</organism>
<name>A0A650GDR5_9GAMM</name>
<dbReference type="AlphaFoldDB" id="A0A650GDR5"/>
<dbReference type="Proteomes" id="UP000234271">
    <property type="component" value="Chromosome"/>
</dbReference>
<protein>
    <submittedName>
        <fullName evidence="1">Uncharacterized protein</fullName>
    </submittedName>
</protein>
<proteinExistence type="predicted"/>
<reference evidence="2" key="1">
    <citation type="submission" date="2016-12" db="EMBL/GenBank/DDBJ databases">
        <title>Complete Genome Sequence of Beggiatoa leptomitiformis D-401.</title>
        <authorList>
            <person name="Fomenkov A."/>
            <person name="Vincze T."/>
            <person name="Grabovich M."/>
            <person name="Anton B.P."/>
            <person name="Dubinina G."/>
            <person name="Orlova M."/>
            <person name="Belousova E."/>
            <person name="Roberts R.J."/>
        </authorList>
    </citation>
    <scope>NUCLEOTIDE SEQUENCE [LARGE SCALE GENOMIC DNA]</scope>
    <source>
        <strain evidence="2">D-401</strain>
    </source>
</reference>
<sequence>MPRNQKENEPYRDIEPWISSKKLKLLNTPLGENEFWSVVEQNDSNNASNKKSY</sequence>